<comment type="caution">
    <text evidence="2">The sequence shown here is derived from an EMBL/GenBank/DDBJ whole genome shotgun (WGS) entry which is preliminary data.</text>
</comment>
<name>A0A150IVP4_9EURY</name>
<reference evidence="2 3" key="1">
    <citation type="journal article" date="2016" name="ISME J.">
        <title>Chasing the elusive Euryarchaeota class WSA2: genomes reveal a uniquely fastidious methyl-reducing methanogen.</title>
        <authorList>
            <person name="Nobu M.K."/>
            <person name="Narihiro T."/>
            <person name="Kuroda K."/>
            <person name="Mei R."/>
            <person name="Liu W.T."/>
        </authorList>
    </citation>
    <scope>NUCLEOTIDE SEQUENCE [LARGE SCALE GENOMIC DNA]</scope>
    <source>
        <strain evidence="2">U1lsi0528_Bin089</strain>
    </source>
</reference>
<dbReference type="AlphaFoldDB" id="A0A150IVP4"/>
<accession>A0A150IVP4</accession>
<organism evidence="2 3">
    <name type="scientific">Candidatus Methanofastidiosum methylothiophilum</name>
    <dbReference type="NCBI Taxonomy" id="1705564"/>
    <lineage>
        <taxon>Archaea</taxon>
        <taxon>Methanobacteriati</taxon>
        <taxon>Methanobacteriota</taxon>
        <taxon>Stenosarchaea group</taxon>
        <taxon>Candidatus Methanofastidiosia</taxon>
        <taxon>Candidatus Methanofastidiosales</taxon>
        <taxon>Candidatus Methanofastidiosaceae</taxon>
        <taxon>Candidatus Methanofastidiosum</taxon>
    </lineage>
</organism>
<protein>
    <submittedName>
        <fullName evidence="2">Uncharacterized protein</fullName>
    </submittedName>
</protein>
<feature type="region of interest" description="Disordered" evidence="1">
    <location>
        <begin position="1"/>
        <end position="21"/>
    </location>
</feature>
<dbReference type="Proteomes" id="UP000075578">
    <property type="component" value="Unassembled WGS sequence"/>
</dbReference>
<evidence type="ECO:0000313" key="3">
    <source>
        <dbReference type="Proteomes" id="UP000075578"/>
    </source>
</evidence>
<evidence type="ECO:0000256" key="1">
    <source>
        <dbReference type="SAM" id="MobiDB-lite"/>
    </source>
</evidence>
<dbReference type="EMBL" id="LNGD01000117">
    <property type="protein sequence ID" value="KYC49069.1"/>
    <property type="molecule type" value="Genomic_DNA"/>
</dbReference>
<feature type="compositionally biased region" description="Basic and acidic residues" evidence="1">
    <location>
        <begin position="1"/>
        <end position="16"/>
    </location>
</feature>
<evidence type="ECO:0000313" key="2">
    <source>
        <dbReference type="EMBL" id="KYC49069.1"/>
    </source>
</evidence>
<sequence>MINDRTASRQGEKLEKNPAPSAPNIVIVLTPPFVVGFPARHPSIALRIFGSTSLVPSSFVEPQTITAGTILNPASVNSLYPAGVYTSTSTTEML</sequence>
<gene>
    <name evidence="2" type="ORF">AMQ74_01491</name>
</gene>
<proteinExistence type="predicted"/>